<comment type="subcellular location">
    <subcellularLocation>
        <location evidence="1">Secreted</location>
    </subcellularLocation>
</comment>
<name>F8J2G1_DRYCN</name>
<dbReference type="PANTHER" id="PTHR46751">
    <property type="entry name" value="EPPIN"/>
    <property type="match status" value="1"/>
</dbReference>
<dbReference type="PANTHER" id="PTHR46751:SF1">
    <property type="entry name" value="WAP FOUR-DISULFIDE CORE DOMAIN PROTEIN 6A"/>
    <property type="match status" value="1"/>
</dbReference>
<sequence length="115" mass="12891">MSSGGLLLLLGLLTLWAELTPVSSKDRPDFCHLPHETGPCKAKIQAFYYNPIYDTCLKFIYGGCEGNANNFKTNEETLLDWIYSSNLTQRPCFCPGPTWRPSPKPHPGLLPFSLQ</sequence>
<keyword evidence="3" id="KW-1015">Disulfide bond</keyword>
<evidence type="ECO:0000259" key="5">
    <source>
        <dbReference type="PROSITE" id="PS50279"/>
    </source>
</evidence>
<feature type="domain" description="BPTI/Kunitz inhibitor" evidence="5">
    <location>
        <begin position="31"/>
        <end position="76"/>
    </location>
</feature>
<dbReference type="PROSITE" id="PS50279">
    <property type="entry name" value="BPTI_KUNITZ_2"/>
    <property type="match status" value="1"/>
</dbReference>
<dbReference type="InterPro" id="IPR002223">
    <property type="entry name" value="Kunitz_BPTI"/>
</dbReference>
<feature type="chain" id="PRO_5003372877" evidence="4">
    <location>
        <begin position="25"/>
        <end position="115"/>
    </location>
</feature>
<evidence type="ECO:0000313" key="6">
    <source>
        <dbReference type="EMBL" id="ACR78501.1"/>
    </source>
</evidence>
<accession>F8J2G1</accession>
<dbReference type="GO" id="GO:0005576">
    <property type="term" value="C:extracellular region"/>
    <property type="evidence" value="ECO:0007669"/>
    <property type="project" value="UniProtKB-SubCell"/>
</dbReference>
<dbReference type="Pfam" id="PF00014">
    <property type="entry name" value="Kunitz_BPTI"/>
    <property type="match status" value="1"/>
</dbReference>
<evidence type="ECO:0000256" key="1">
    <source>
        <dbReference type="ARBA" id="ARBA00004613"/>
    </source>
</evidence>
<evidence type="ECO:0000256" key="4">
    <source>
        <dbReference type="SAM" id="SignalP"/>
    </source>
</evidence>
<dbReference type="EMBL" id="FJ752479">
    <property type="protein sequence ID" value="ACR78501.1"/>
    <property type="molecule type" value="mRNA"/>
</dbReference>
<dbReference type="SUPFAM" id="SSF57362">
    <property type="entry name" value="BPTI-like"/>
    <property type="match status" value="1"/>
</dbReference>
<dbReference type="GO" id="GO:0004867">
    <property type="term" value="F:serine-type endopeptidase inhibitor activity"/>
    <property type="evidence" value="ECO:0007669"/>
    <property type="project" value="InterPro"/>
</dbReference>
<dbReference type="AlphaFoldDB" id="F8J2G1"/>
<protein>
    <submittedName>
        <fullName evidence="6">Putative serine protease inhibitor 473</fullName>
    </submittedName>
</protein>
<evidence type="ECO:0000256" key="2">
    <source>
        <dbReference type="ARBA" id="ARBA00022525"/>
    </source>
</evidence>
<dbReference type="InterPro" id="IPR051388">
    <property type="entry name" value="Serpin_venom_toxin"/>
</dbReference>
<evidence type="ECO:0000256" key="3">
    <source>
        <dbReference type="ARBA" id="ARBA00023157"/>
    </source>
</evidence>
<dbReference type="InterPro" id="IPR036880">
    <property type="entry name" value="Kunitz_BPTI_sf"/>
</dbReference>
<proteinExistence type="evidence at transcript level"/>
<keyword evidence="2" id="KW-0964">Secreted</keyword>
<feature type="signal peptide" evidence="4">
    <location>
        <begin position="1"/>
        <end position="24"/>
    </location>
</feature>
<keyword evidence="4" id="KW-0732">Signal</keyword>
<dbReference type="SMART" id="SM00131">
    <property type="entry name" value="KU"/>
    <property type="match status" value="1"/>
</dbReference>
<dbReference type="Gene3D" id="4.10.410.10">
    <property type="entry name" value="Pancreatic trypsin inhibitor Kunitz domain"/>
    <property type="match status" value="1"/>
</dbReference>
<organism evidence="6">
    <name type="scientific">Drysdalia coronoides</name>
    <name type="common">White-lipped snake</name>
    <name type="synonym">Hoplocephalus coronoides</name>
    <dbReference type="NCBI Taxonomy" id="66186"/>
    <lineage>
        <taxon>Eukaryota</taxon>
        <taxon>Metazoa</taxon>
        <taxon>Chordata</taxon>
        <taxon>Craniata</taxon>
        <taxon>Vertebrata</taxon>
        <taxon>Euteleostomi</taxon>
        <taxon>Lepidosauria</taxon>
        <taxon>Squamata</taxon>
        <taxon>Bifurcata</taxon>
        <taxon>Unidentata</taxon>
        <taxon>Episquamata</taxon>
        <taxon>Toxicofera</taxon>
        <taxon>Serpentes</taxon>
        <taxon>Colubroidea</taxon>
        <taxon>Elapidae</taxon>
        <taxon>Notechinae</taxon>
        <taxon>Drysdalia</taxon>
    </lineage>
</organism>
<reference evidence="6" key="1">
    <citation type="journal article" date="2011" name="J. Proteome Res.">
        <title>Identification of novel proteins from the venom of a cryptic snake Drysdalia coronoides by a combined transcriptomics and proteomics approach.</title>
        <authorList>
            <person name="Chatrath S.T."/>
            <person name="Chapeaurouge A."/>
            <person name="Lin Q."/>
            <person name="Lim T.K."/>
            <person name="Dunstan N."/>
            <person name="Mirtschin P."/>
            <person name="Kumar P.P."/>
            <person name="Kini R.M."/>
        </authorList>
    </citation>
    <scope>NUCLEOTIDE SEQUENCE</scope>
    <source>
        <tissue evidence="6">Venom gland</tissue>
    </source>
</reference>
<dbReference type="PRINTS" id="PR00759">
    <property type="entry name" value="BASICPTASE"/>
</dbReference>
<dbReference type="MEROPS" id="I02.052"/>